<keyword evidence="2" id="KW-0732">Signal</keyword>
<dbReference type="Gene3D" id="1.25.40.10">
    <property type="entry name" value="Tetratricopeptide repeat domain"/>
    <property type="match status" value="1"/>
</dbReference>
<dbReference type="EMBL" id="CAICTM010001307">
    <property type="protein sequence ID" value="CAB9522494.1"/>
    <property type="molecule type" value="Genomic_DNA"/>
</dbReference>
<proteinExistence type="predicted"/>
<evidence type="ECO:0000256" key="2">
    <source>
        <dbReference type="SAM" id="SignalP"/>
    </source>
</evidence>
<comment type="caution">
    <text evidence="3">The sequence shown here is derived from an EMBL/GenBank/DDBJ whole genome shotgun (WGS) entry which is preliminary data.</text>
</comment>
<keyword evidence="4" id="KW-1185">Reference proteome</keyword>
<sequence length="210" mass="23299">MTSLSLFLLSTVVCFGTTAPFCPRHAVALVPRFRSSRQHGPLLARHPQQQWSPRTELDKKARHHKKERGPPPSELDRKILDLANNRRIQDAIQAMQNSFSEDSAAKLQLNTFHALLKACSLSRQQDAGFMANSVIACMESFSNAGRTDRKPHLGSYSMGINAWAKSRHPDSGKWAEMILDDMKGTITPDVVSYSNIMDACMGKTGESPSC</sequence>
<evidence type="ECO:0000313" key="4">
    <source>
        <dbReference type="Proteomes" id="UP001153069"/>
    </source>
</evidence>
<reference evidence="3" key="1">
    <citation type="submission" date="2020-06" db="EMBL/GenBank/DDBJ databases">
        <authorList>
            <consortium name="Plant Systems Biology data submission"/>
        </authorList>
    </citation>
    <scope>NUCLEOTIDE SEQUENCE</scope>
    <source>
        <strain evidence="3">D6</strain>
    </source>
</reference>
<dbReference type="Proteomes" id="UP001153069">
    <property type="component" value="Unassembled WGS sequence"/>
</dbReference>
<feature type="signal peptide" evidence="2">
    <location>
        <begin position="1"/>
        <end position="18"/>
    </location>
</feature>
<gene>
    <name evidence="3" type="ORF">SEMRO_1309_G261510.1</name>
</gene>
<dbReference type="InterPro" id="IPR011990">
    <property type="entry name" value="TPR-like_helical_dom_sf"/>
</dbReference>
<name>A0A9N8ENW9_9STRA</name>
<evidence type="ECO:0000313" key="3">
    <source>
        <dbReference type="EMBL" id="CAB9522494.1"/>
    </source>
</evidence>
<feature type="region of interest" description="Disordered" evidence="1">
    <location>
        <begin position="39"/>
        <end position="76"/>
    </location>
</feature>
<dbReference type="AlphaFoldDB" id="A0A9N8ENW9"/>
<accession>A0A9N8ENW9</accession>
<evidence type="ECO:0000256" key="1">
    <source>
        <dbReference type="SAM" id="MobiDB-lite"/>
    </source>
</evidence>
<protein>
    <submittedName>
        <fullName evidence="3">Uncharacterized protein</fullName>
    </submittedName>
</protein>
<organism evidence="3 4">
    <name type="scientific">Seminavis robusta</name>
    <dbReference type="NCBI Taxonomy" id="568900"/>
    <lineage>
        <taxon>Eukaryota</taxon>
        <taxon>Sar</taxon>
        <taxon>Stramenopiles</taxon>
        <taxon>Ochrophyta</taxon>
        <taxon>Bacillariophyta</taxon>
        <taxon>Bacillariophyceae</taxon>
        <taxon>Bacillariophycidae</taxon>
        <taxon>Naviculales</taxon>
        <taxon>Naviculaceae</taxon>
        <taxon>Seminavis</taxon>
    </lineage>
</organism>
<feature type="chain" id="PRO_5040241909" evidence="2">
    <location>
        <begin position="19"/>
        <end position="210"/>
    </location>
</feature>